<proteinExistence type="predicted"/>
<dbReference type="Proteomes" id="UP000789901">
    <property type="component" value="Unassembled WGS sequence"/>
</dbReference>
<evidence type="ECO:0000313" key="2">
    <source>
        <dbReference type="Proteomes" id="UP000789901"/>
    </source>
</evidence>
<dbReference type="EMBL" id="CAJVQB010003437">
    <property type="protein sequence ID" value="CAG8608082.1"/>
    <property type="molecule type" value="Genomic_DNA"/>
</dbReference>
<accession>A0ABN7UIV6</accession>
<evidence type="ECO:0000313" key="1">
    <source>
        <dbReference type="EMBL" id="CAG8608082.1"/>
    </source>
</evidence>
<keyword evidence="2" id="KW-1185">Reference proteome</keyword>
<gene>
    <name evidence="1" type="ORF">GMARGA_LOCUS7215</name>
</gene>
<comment type="caution">
    <text evidence="1">The sequence shown here is derived from an EMBL/GenBank/DDBJ whole genome shotgun (WGS) entry which is preliminary data.</text>
</comment>
<name>A0ABN7UIV6_GIGMA</name>
<sequence length="137" mass="16146">KKRELRTDIDNDKENSDVLEIIDLIITISMREDVQQHIVITISMREDVQQHIDSSKHRDTPSMERFNCDGILKIAIEREANKSELGQNRYRRQDDAFNSAIQWLKENNYTIILEETYPVRALAIVSEITDYLLQKKI</sequence>
<protein>
    <submittedName>
        <fullName evidence="1">25141_t:CDS:1</fullName>
    </submittedName>
</protein>
<feature type="non-terminal residue" evidence="1">
    <location>
        <position position="1"/>
    </location>
</feature>
<reference evidence="1 2" key="1">
    <citation type="submission" date="2021-06" db="EMBL/GenBank/DDBJ databases">
        <authorList>
            <person name="Kallberg Y."/>
            <person name="Tangrot J."/>
            <person name="Rosling A."/>
        </authorList>
    </citation>
    <scope>NUCLEOTIDE SEQUENCE [LARGE SCALE GENOMIC DNA]</scope>
    <source>
        <strain evidence="1 2">120-4 pot B 10/14</strain>
    </source>
</reference>
<organism evidence="1 2">
    <name type="scientific">Gigaspora margarita</name>
    <dbReference type="NCBI Taxonomy" id="4874"/>
    <lineage>
        <taxon>Eukaryota</taxon>
        <taxon>Fungi</taxon>
        <taxon>Fungi incertae sedis</taxon>
        <taxon>Mucoromycota</taxon>
        <taxon>Glomeromycotina</taxon>
        <taxon>Glomeromycetes</taxon>
        <taxon>Diversisporales</taxon>
        <taxon>Gigasporaceae</taxon>
        <taxon>Gigaspora</taxon>
    </lineage>
</organism>